<dbReference type="InterPro" id="IPR000119">
    <property type="entry name" value="Hist_DNA-bd"/>
</dbReference>
<dbReference type="SUPFAM" id="SSF47729">
    <property type="entry name" value="IHF-like DNA-binding proteins"/>
    <property type="match status" value="1"/>
</dbReference>
<gene>
    <name evidence="2" type="ORF">AUMI_113330</name>
</gene>
<dbReference type="PRINTS" id="PR01727">
    <property type="entry name" value="DNABINDINGHU"/>
</dbReference>
<dbReference type="CDD" id="cd14435">
    <property type="entry name" value="SPO1_TF1_like"/>
    <property type="match status" value="1"/>
</dbReference>
<sequence>MALNKSEVVAAVAAHTNLSQANVNGVIDALFAVVSAEVAKGGKVTIPGFISFERTNRAARTGRNPQTGATIQIAASKSVKVSAGSKLKAAVK</sequence>
<dbReference type="GeneID" id="80452525"/>
<dbReference type="EMBL" id="AP017457">
    <property type="protein sequence ID" value="BAU99875.1"/>
    <property type="molecule type" value="Genomic_DNA"/>
</dbReference>
<dbReference type="InterPro" id="IPR020816">
    <property type="entry name" value="Histone-like_DNA-bd_CS"/>
</dbReference>
<dbReference type="Gene3D" id="4.10.520.10">
    <property type="entry name" value="IHF-like DNA-binding proteins"/>
    <property type="match status" value="1"/>
</dbReference>
<dbReference type="GO" id="GO:0030527">
    <property type="term" value="F:structural constituent of chromatin"/>
    <property type="evidence" value="ECO:0007669"/>
    <property type="project" value="InterPro"/>
</dbReference>
<dbReference type="PANTHER" id="PTHR33175:SF3">
    <property type="entry name" value="DNA-BINDING PROTEIN HU-BETA"/>
    <property type="match status" value="1"/>
</dbReference>
<dbReference type="PROSITE" id="PS00045">
    <property type="entry name" value="HISTONE_LIKE"/>
    <property type="match status" value="1"/>
</dbReference>
<name>A0A173LY42_9MICO</name>
<dbReference type="SMART" id="SM00411">
    <property type="entry name" value="BHL"/>
    <property type="match status" value="1"/>
</dbReference>
<dbReference type="KEGG" id="amin:AUMI_113330"/>
<evidence type="ECO:0000256" key="1">
    <source>
        <dbReference type="RuleBase" id="RU003939"/>
    </source>
</evidence>
<proteinExistence type="inferred from homology"/>
<evidence type="ECO:0000313" key="3">
    <source>
        <dbReference type="Proteomes" id="UP000243847"/>
    </source>
</evidence>
<keyword evidence="2" id="KW-0238">DNA-binding</keyword>
<organism evidence="2 3">
    <name type="scientific">Aurantimicrobium minutum</name>
    <dbReference type="NCBI Taxonomy" id="708131"/>
    <lineage>
        <taxon>Bacteria</taxon>
        <taxon>Bacillati</taxon>
        <taxon>Actinomycetota</taxon>
        <taxon>Actinomycetes</taxon>
        <taxon>Micrococcales</taxon>
        <taxon>Microbacteriaceae</taxon>
        <taxon>Aurantimicrobium</taxon>
    </lineage>
</organism>
<dbReference type="OrthoDB" id="9799835at2"/>
<dbReference type="GO" id="GO:0005829">
    <property type="term" value="C:cytosol"/>
    <property type="evidence" value="ECO:0007669"/>
    <property type="project" value="TreeGrafter"/>
</dbReference>
<accession>A0A173LY42</accession>
<dbReference type="Proteomes" id="UP000243847">
    <property type="component" value="Chromosome sequence1"/>
</dbReference>
<comment type="similarity">
    <text evidence="1">Belongs to the bacterial histone-like protein family.</text>
</comment>
<dbReference type="RefSeq" id="WP_096382795.1">
    <property type="nucleotide sequence ID" value="NZ_AP017457.1"/>
</dbReference>
<dbReference type="AlphaFoldDB" id="A0A173LY42"/>
<dbReference type="PANTHER" id="PTHR33175">
    <property type="entry name" value="DNA-BINDING PROTEIN HU"/>
    <property type="match status" value="1"/>
</dbReference>
<dbReference type="Pfam" id="PF00216">
    <property type="entry name" value="Bac_DNA_binding"/>
    <property type="match status" value="1"/>
</dbReference>
<reference evidence="2 3" key="1">
    <citation type="journal article" date="2016" name="Genome Announc.">
        <title>Complete Genome Sequence of Aurantimicrobium minutum Type Strain KNCT, a Planktonic Ultramicrobacterium Isolated from River Water.</title>
        <authorList>
            <person name="Nakai R."/>
            <person name="Fujisawa T."/>
            <person name="Nakamura Y."/>
            <person name="Nishide H."/>
            <person name="Uchiyama I."/>
            <person name="Baba T."/>
            <person name="Toyoda A."/>
            <person name="Fujiyama A."/>
            <person name="Naganuma T."/>
            <person name="Niki H."/>
        </authorList>
    </citation>
    <scope>NUCLEOTIDE SEQUENCE [LARGE SCALE GENOMIC DNA]</scope>
    <source>
        <strain evidence="2 3">KNC</strain>
    </source>
</reference>
<protein>
    <submittedName>
        <fullName evidence="2">DNA-binding protein HU</fullName>
    </submittedName>
</protein>
<evidence type="ECO:0000313" key="2">
    <source>
        <dbReference type="EMBL" id="BAU99875.1"/>
    </source>
</evidence>
<dbReference type="GO" id="GO:0003677">
    <property type="term" value="F:DNA binding"/>
    <property type="evidence" value="ECO:0007669"/>
    <property type="project" value="UniProtKB-KW"/>
</dbReference>
<dbReference type="InterPro" id="IPR010992">
    <property type="entry name" value="IHF-like_DNA-bd_dom_sf"/>
</dbReference>